<keyword evidence="2" id="KW-1185">Reference proteome</keyword>
<dbReference type="Proteomes" id="UP000308037">
    <property type="component" value="Unassembled WGS sequence"/>
</dbReference>
<evidence type="ECO:0000313" key="2">
    <source>
        <dbReference type="Proteomes" id="UP000308037"/>
    </source>
</evidence>
<accession>A0A4U5JE99</accession>
<dbReference type="Gene3D" id="1.10.10.10">
    <property type="entry name" value="Winged helix-like DNA-binding domain superfamily/Winged helix DNA-binding domain"/>
    <property type="match status" value="1"/>
</dbReference>
<name>A0A4U5JE99_9EURY</name>
<sequence>MIDRLARQLRKEERDLLVLEAVLSHHPIGISRIAEVTGIDEHKTRYSLRMLEDDGLVDPTPNGAVPVDGVAGRVDEINAGLDALCERVDDLKRYGST</sequence>
<protein>
    <recommendedName>
        <fullName evidence="3">Winged helix-turn-helix transcriptional regulator</fullName>
    </recommendedName>
</protein>
<evidence type="ECO:0008006" key="3">
    <source>
        <dbReference type="Google" id="ProtNLM"/>
    </source>
</evidence>
<proteinExistence type="predicted"/>
<dbReference type="InterPro" id="IPR036390">
    <property type="entry name" value="WH_DNA-bd_sf"/>
</dbReference>
<dbReference type="AlphaFoldDB" id="A0A4U5JE99"/>
<evidence type="ECO:0000313" key="1">
    <source>
        <dbReference type="EMBL" id="TKR27672.1"/>
    </source>
</evidence>
<reference evidence="1 2" key="1">
    <citation type="submission" date="2019-04" db="EMBL/GenBank/DDBJ databases">
        <title>Natronomonas sp. F20-122 a newhaloarchaeon isolated from a saline saltern of Isla Bacuta, Huelva, Spain.</title>
        <authorList>
            <person name="Duran-Viseras A."/>
            <person name="Sanchez-Porro C."/>
            <person name="Ventosa A."/>
        </authorList>
    </citation>
    <scope>NUCLEOTIDE SEQUENCE [LARGE SCALE GENOMIC DNA]</scope>
    <source>
        <strain evidence="1 2">F20-122</strain>
    </source>
</reference>
<dbReference type="RefSeq" id="WP_137274973.1">
    <property type="nucleotide sequence ID" value="NZ_QKNX01000001.1"/>
</dbReference>
<dbReference type="OrthoDB" id="229881at2157"/>
<organism evidence="1 2">
    <name type="scientific">Natronomonas salsuginis</name>
    <dbReference type="NCBI Taxonomy" id="2217661"/>
    <lineage>
        <taxon>Archaea</taxon>
        <taxon>Methanobacteriati</taxon>
        <taxon>Methanobacteriota</taxon>
        <taxon>Stenosarchaea group</taxon>
        <taxon>Halobacteria</taxon>
        <taxon>Halobacteriales</taxon>
        <taxon>Natronomonadaceae</taxon>
        <taxon>Natronomonas</taxon>
    </lineage>
</organism>
<gene>
    <name evidence="1" type="ORF">DM868_00855</name>
</gene>
<dbReference type="InterPro" id="IPR036388">
    <property type="entry name" value="WH-like_DNA-bd_sf"/>
</dbReference>
<dbReference type="EMBL" id="QKNX01000001">
    <property type="protein sequence ID" value="TKR27672.1"/>
    <property type="molecule type" value="Genomic_DNA"/>
</dbReference>
<dbReference type="SUPFAM" id="SSF46785">
    <property type="entry name" value="Winged helix' DNA-binding domain"/>
    <property type="match status" value="1"/>
</dbReference>
<comment type="caution">
    <text evidence="1">The sequence shown here is derived from an EMBL/GenBank/DDBJ whole genome shotgun (WGS) entry which is preliminary data.</text>
</comment>